<organism evidence="2 3">
    <name type="scientific">Pseudonocardia yunnanensis</name>
    <dbReference type="NCBI Taxonomy" id="58107"/>
    <lineage>
        <taxon>Bacteria</taxon>
        <taxon>Bacillati</taxon>
        <taxon>Actinomycetota</taxon>
        <taxon>Actinomycetes</taxon>
        <taxon>Pseudonocardiales</taxon>
        <taxon>Pseudonocardiaceae</taxon>
        <taxon>Pseudonocardia</taxon>
    </lineage>
</organism>
<feature type="compositionally biased region" description="Basic and acidic residues" evidence="1">
    <location>
        <begin position="326"/>
        <end position="336"/>
    </location>
</feature>
<comment type="caution">
    <text evidence="2">The sequence shown here is derived from an EMBL/GenBank/DDBJ whole genome shotgun (WGS) entry which is preliminary data.</text>
</comment>
<feature type="compositionally biased region" description="Low complexity" evidence="1">
    <location>
        <begin position="236"/>
        <end position="255"/>
    </location>
</feature>
<feature type="compositionally biased region" description="Basic and acidic residues" evidence="1">
    <location>
        <begin position="506"/>
        <end position="519"/>
    </location>
</feature>
<evidence type="ECO:0000313" key="3">
    <source>
        <dbReference type="Proteomes" id="UP001597114"/>
    </source>
</evidence>
<feature type="compositionally biased region" description="Basic and acidic residues" evidence="1">
    <location>
        <begin position="642"/>
        <end position="651"/>
    </location>
</feature>
<gene>
    <name evidence="2" type="ORF">ACFSJD_20100</name>
</gene>
<keyword evidence="3" id="KW-1185">Reference proteome</keyword>
<evidence type="ECO:0000313" key="2">
    <source>
        <dbReference type="EMBL" id="MFD1519809.1"/>
    </source>
</evidence>
<feature type="compositionally biased region" description="Basic and acidic residues" evidence="1">
    <location>
        <begin position="445"/>
        <end position="456"/>
    </location>
</feature>
<feature type="compositionally biased region" description="Polar residues" evidence="1">
    <location>
        <begin position="407"/>
        <end position="417"/>
    </location>
</feature>
<feature type="region of interest" description="Disordered" evidence="1">
    <location>
        <begin position="236"/>
        <end position="266"/>
    </location>
</feature>
<reference evidence="3" key="1">
    <citation type="journal article" date="2019" name="Int. J. Syst. Evol. Microbiol.">
        <title>The Global Catalogue of Microorganisms (GCM) 10K type strain sequencing project: providing services to taxonomists for standard genome sequencing and annotation.</title>
        <authorList>
            <consortium name="The Broad Institute Genomics Platform"/>
            <consortium name="The Broad Institute Genome Sequencing Center for Infectious Disease"/>
            <person name="Wu L."/>
            <person name="Ma J."/>
        </authorList>
    </citation>
    <scope>NUCLEOTIDE SEQUENCE [LARGE SCALE GENOMIC DNA]</scope>
    <source>
        <strain evidence="3">CCM 7043</strain>
    </source>
</reference>
<dbReference type="InterPro" id="IPR022183">
    <property type="entry name" value="DUF3710"/>
</dbReference>
<feature type="region of interest" description="Disordered" evidence="1">
    <location>
        <begin position="1"/>
        <end position="44"/>
    </location>
</feature>
<dbReference type="Proteomes" id="UP001597114">
    <property type="component" value="Unassembled WGS sequence"/>
</dbReference>
<evidence type="ECO:0000256" key="1">
    <source>
        <dbReference type="SAM" id="MobiDB-lite"/>
    </source>
</evidence>
<feature type="compositionally biased region" description="Pro residues" evidence="1">
    <location>
        <begin position="287"/>
        <end position="299"/>
    </location>
</feature>
<accession>A0ABW4F0F3</accession>
<name>A0ABW4F0F3_9PSEU</name>
<sequence>MARRNRLAVATEQALDEPRSGGALALDQREDDVDDMSPGVGPYDGDDLDPEATDASGVVDFGAVQVPVPKRGTVAVEPTANGRMQAVHVALPEGRLSVSALAAPKSSKLWPELAREIDTSLREGGATVRSFPGPWGRELHANSGGAKSVFIGVDGPRWMLYGVATGPADHAETLDFELRRMLRATVVVRGRAPYPVRTVLPLVVPEHLAEAMAAAAAAKAEAEAAQAQEEAAAAASSPAVASAPSTAASVPSGAPERPVQEQVPAPPLTEQSGAVRLGEQSGAVRPAPRPRQPGRPGPAPREVAQPAAWNRNGYAPQPDAEIDPAPGRDRNGHAPRPDAGAGTPLWADPVQRIADVDDGVVAGREPDDFADAPTEIWGPLPPDPAEQAVADRAGTGSWRPAGRPDQVQESGGQQRASGSLPGGFPTQPWALDPRLDDAQESWAARADRPELARGHAPDPGMDAPTDPWPLADRYDARPVADGPAESPWSPTRGRNGHGDAATPRRQAAESEQSRPDLRAVPEPVDPAPSSGGRRALREDRLVETGEYAAPPSSGYYETPGSEVRSDYDASRGYGERPDHGRAAEYGDRSEYVGSPEYGEQPEYGRSPGYAAESEYAAPSNTGRWRTSEPTDDVVDGAAGGEWHTEVREAPFTREFSFVTDADPPAASDEFARPGRGRHAAPEAGDVTPATTPLKVFVPPAAPDRPTGRHRRPD</sequence>
<proteinExistence type="predicted"/>
<feature type="region of interest" description="Disordered" evidence="1">
    <location>
        <begin position="279"/>
        <end position="713"/>
    </location>
</feature>
<dbReference type="EMBL" id="JBHUCO010000020">
    <property type="protein sequence ID" value="MFD1519809.1"/>
    <property type="molecule type" value="Genomic_DNA"/>
</dbReference>
<dbReference type="RefSeq" id="WP_344726915.1">
    <property type="nucleotide sequence ID" value="NZ_BAAAUS010000040.1"/>
</dbReference>
<dbReference type="Pfam" id="PF12502">
    <property type="entry name" value="DUF3710"/>
    <property type="match status" value="1"/>
</dbReference>
<feature type="compositionally biased region" description="Basic and acidic residues" evidence="1">
    <location>
        <begin position="563"/>
        <end position="590"/>
    </location>
</feature>
<protein>
    <submittedName>
        <fullName evidence="2">DUF3710 domain-containing protein</fullName>
    </submittedName>
</protein>